<reference evidence="13" key="1">
    <citation type="submission" date="2014-02" db="EMBL/GenBank/DDBJ databases">
        <authorList>
            <person name="Genoscope - CEA"/>
        </authorList>
    </citation>
    <scope>NUCLEOTIDE SEQUENCE</scope>
    <source>
        <strain evidence="13">LS3</strain>
    </source>
</reference>
<sequence length="139" mass="15558">MSLMDTILSVLPQSEGLLPKWMLFISVVSLFNSAQTYTGPTLSRRVYEAQPQQVTALSARTFGTWTILTSIVRLYGSYYTNIQPIYDLCIFTYLVAGGHFISEWLVFGTAKLGKGLAGPLIVASTSTIWMLLQRDFYID</sequence>
<keyword evidence="9" id="KW-0443">Lipid metabolism</keyword>
<dbReference type="GO" id="GO:0016126">
    <property type="term" value="P:sterol biosynthetic process"/>
    <property type="evidence" value="ECO:0007669"/>
    <property type="project" value="UniProtKB-KW"/>
</dbReference>
<keyword evidence="12" id="KW-0753">Steroid metabolism</keyword>
<evidence type="ECO:0000256" key="8">
    <source>
        <dbReference type="ARBA" id="ARBA00023011"/>
    </source>
</evidence>
<keyword evidence="6" id="KW-0752">Steroid biosynthesis</keyword>
<dbReference type="Pfam" id="PF03694">
    <property type="entry name" value="Erg28"/>
    <property type="match status" value="1"/>
</dbReference>
<keyword evidence="3" id="KW-0444">Lipid biosynthesis</keyword>
<evidence type="ECO:0000256" key="12">
    <source>
        <dbReference type="ARBA" id="ARBA00023221"/>
    </source>
</evidence>
<organism evidence="13">
    <name type="scientific">Blastobotrys adeninivorans</name>
    <name type="common">Yeast</name>
    <name type="synonym">Arxula adeninivorans</name>
    <dbReference type="NCBI Taxonomy" id="409370"/>
    <lineage>
        <taxon>Eukaryota</taxon>
        <taxon>Fungi</taxon>
        <taxon>Dikarya</taxon>
        <taxon>Ascomycota</taxon>
        <taxon>Saccharomycotina</taxon>
        <taxon>Dipodascomycetes</taxon>
        <taxon>Dipodascales</taxon>
        <taxon>Trichomonascaceae</taxon>
        <taxon>Blastobotrys</taxon>
    </lineage>
</organism>
<dbReference type="PhylomeDB" id="A0A060TFG8"/>
<dbReference type="PANTHER" id="PTHR15451:SF19">
    <property type="entry name" value="ERGOSTEROL BIOSYNTHETIC PROTEIN 28 HOMOLOG"/>
    <property type="match status" value="1"/>
</dbReference>
<name>A0A060TFG8_BLAAD</name>
<evidence type="ECO:0000256" key="4">
    <source>
        <dbReference type="ARBA" id="ARBA00022692"/>
    </source>
</evidence>
<evidence type="ECO:0000256" key="7">
    <source>
        <dbReference type="ARBA" id="ARBA00022989"/>
    </source>
</evidence>
<keyword evidence="10" id="KW-0472">Membrane</keyword>
<accession>A0A060TFG8</accession>
<evidence type="ECO:0000256" key="3">
    <source>
        <dbReference type="ARBA" id="ARBA00022516"/>
    </source>
</evidence>
<proteinExistence type="inferred from homology"/>
<evidence type="ECO:0000256" key="2">
    <source>
        <dbReference type="ARBA" id="ARBA00005377"/>
    </source>
</evidence>
<dbReference type="EMBL" id="HG937694">
    <property type="protein sequence ID" value="CDP37607.1"/>
    <property type="molecule type" value="Genomic_DNA"/>
</dbReference>
<evidence type="ECO:0000256" key="5">
    <source>
        <dbReference type="ARBA" id="ARBA00022824"/>
    </source>
</evidence>
<dbReference type="PANTHER" id="PTHR15451">
    <property type="entry name" value="ERGOSTEROL BIOSYNTHETIC PROTEIN 28-RELATED"/>
    <property type="match status" value="1"/>
</dbReference>
<dbReference type="GO" id="GO:0030674">
    <property type="term" value="F:protein-macromolecule adaptor activity"/>
    <property type="evidence" value="ECO:0007669"/>
    <property type="project" value="TreeGrafter"/>
</dbReference>
<dbReference type="AlphaFoldDB" id="A0A060TFG8"/>
<reference evidence="13" key="2">
    <citation type="submission" date="2014-06" db="EMBL/GenBank/DDBJ databases">
        <title>The complete genome of Blastobotrys (Arxula) adeninivorans LS3 - a yeast of biotechnological interest.</title>
        <authorList>
            <person name="Kunze G."/>
            <person name="Gaillardin C."/>
            <person name="Czernicka M."/>
            <person name="Durrens P."/>
            <person name="Martin T."/>
            <person name="Boer E."/>
            <person name="Gabaldon T."/>
            <person name="Cruz J."/>
            <person name="Talla E."/>
            <person name="Marck C."/>
            <person name="Goffeau A."/>
            <person name="Barbe V."/>
            <person name="Baret P."/>
            <person name="Baronian K."/>
            <person name="Beier S."/>
            <person name="Bleykasten C."/>
            <person name="Bode R."/>
            <person name="Casaregola S."/>
            <person name="Despons L."/>
            <person name="Fairhead C."/>
            <person name="Giersberg M."/>
            <person name="Gierski P."/>
            <person name="Hahnel U."/>
            <person name="Hartmann A."/>
            <person name="Jankowska D."/>
            <person name="Jubin C."/>
            <person name="Jung P."/>
            <person name="Lafontaine I."/>
            <person name="Leh-Louis V."/>
            <person name="Lemaire M."/>
            <person name="Marcet-Houben M."/>
            <person name="Mascher M."/>
            <person name="Morel G."/>
            <person name="Richard G.-F."/>
            <person name="Riechen J."/>
            <person name="Sacerdot C."/>
            <person name="Sarkar A."/>
            <person name="Savel G."/>
            <person name="Schacherer J."/>
            <person name="Sherman D."/>
            <person name="Straub M.-L."/>
            <person name="Stein N."/>
            <person name="Thierry A."/>
            <person name="Trautwein-Schult A."/>
            <person name="Westhof E."/>
            <person name="Worch S."/>
            <person name="Dujon B."/>
            <person name="Souciet J.-L."/>
            <person name="Wincker P."/>
            <person name="Scholz U."/>
            <person name="Neuveglise N."/>
        </authorList>
    </citation>
    <scope>NUCLEOTIDE SEQUENCE</scope>
    <source>
        <strain evidence="13">LS3</strain>
    </source>
</reference>
<keyword evidence="5" id="KW-0256">Endoplasmic reticulum</keyword>
<evidence type="ECO:0000256" key="6">
    <source>
        <dbReference type="ARBA" id="ARBA00022955"/>
    </source>
</evidence>
<evidence type="ECO:0000256" key="10">
    <source>
        <dbReference type="ARBA" id="ARBA00023136"/>
    </source>
</evidence>
<evidence type="ECO:0000256" key="11">
    <source>
        <dbReference type="ARBA" id="ARBA00023166"/>
    </source>
</evidence>
<keyword evidence="7" id="KW-1133">Transmembrane helix</keyword>
<comment type="similarity">
    <text evidence="2">Belongs to the ERG28 family.</text>
</comment>
<keyword evidence="4" id="KW-0812">Transmembrane</keyword>
<protein>
    <submittedName>
        <fullName evidence="13">ARAD1D15334p</fullName>
    </submittedName>
</protein>
<dbReference type="InterPro" id="IPR005352">
    <property type="entry name" value="Erg28"/>
</dbReference>
<evidence type="ECO:0000256" key="1">
    <source>
        <dbReference type="ARBA" id="ARBA00004477"/>
    </source>
</evidence>
<comment type="subcellular location">
    <subcellularLocation>
        <location evidence="1">Endoplasmic reticulum membrane</location>
        <topology evidence="1">Multi-pass membrane protein</topology>
    </subcellularLocation>
</comment>
<keyword evidence="8" id="KW-0756">Sterol biosynthesis</keyword>
<evidence type="ECO:0000256" key="9">
    <source>
        <dbReference type="ARBA" id="ARBA00023098"/>
    </source>
</evidence>
<evidence type="ECO:0000313" key="13">
    <source>
        <dbReference type="EMBL" id="CDP37607.1"/>
    </source>
</evidence>
<gene>
    <name evidence="13" type="ORF">GNLVRS02_ARAD1D15334g</name>
</gene>
<keyword evidence="11" id="KW-1207">Sterol metabolism</keyword>
<dbReference type="GO" id="GO:0005789">
    <property type="term" value="C:endoplasmic reticulum membrane"/>
    <property type="evidence" value="ECO:0007669"/>
    <property type="project" value="UniProtKB-SubCell"/>
</dbReference>